<evidence type="ECO:0000256" key="5">
    <source>
        <dbReference type="ARBA" id="ARBA00022692"/>
    </source>
</evidence>
<name>A0AA40B2B3_9PEZI</name>
<keyword evidence="4" id="KW-0597">Phosphoprotein</keyword>
<dbReference type="AlphaFoldDB" id="A0AA40B2B3"/>
<evidence type="ECO:0000256" key="6">
    <source>
        <dbReference type="ARBA" id="ARBA00022989"/>
    </source>
</evidence>
<dbReference type="GO" id="GO:0022857">
    <property type="term" value="F:transmembrane transporter activity"/>
    <property type="evidence" value="ECO:0007669"/>
    <property type="project" value="InterPro"/>
</dbReference>
<dbReference type="PANTHER" id="PTHR31806:SF8">
    <property type="entry name" value="TRANSPORTER, PUTATIVE (AFU_ORTHOLOGUE AFUA_2G03000)-RELATED"/>
    <property type="match status" value="1"/>
</dbReference>
<keyword evidence="6 10" id="KW-1133">Transmembrane helix</keyword>
<dbReference type="InterPro" id="IPR026030">
    <property type="entry name" value="Pur-cyt_permease_Fcy2/21/22"/>
</dbReference>
<feature type="transmembrane region" description="Helical" evidence="10">
    <location>
        <begin position="506"/>
        <end position="523"/>
    </location>
</feature>
<accession>A0AA40B2B3</accession>
<feature type="compositionally biased region" description="Low complexity" evidence="9">
    <location>
        <begin position="13"/>
        <end position="35"/>
    </location>
</feature>
<evidence type="ECO:0000256" key="9">
    <source>
        <dbReference type="SAM" id="MobiDB-lite"/>
    </source>
</evidence>
<protein>
    <submittedName>
        <fullName evidence="11">Permease for cytosine/purines, uracil, thiamine, allantoin-domain-containing protein</fullName>
    </submittedName>
</protein>
<feature type="region of interest" description="Disordered" evidence="9">
    <location>
        <begin position="1"/>
        <end position="49"/>
    </location>
</feature>
<dbReference type="PIRSF" id="PIRSF002744">
    <property type="entry name" value="Pur-cyt_permease"/>
    <property type="match status" value="1"/>
</dbReference>
<dbReference type="GO" id="GO:0015851">
    <property type="term" value="P:nucleobase transport"/>
    <property type="evidence" value="ECO:0007669"/>
    <property type="project" value="UniProtKB-ARBA"/>
</dbReference>
<feature type="transmembrane region" description="Helical" evidence="10">
    <location>
        <begin position="300"/>
        <end position="322"/>
    </location>
</feature>
<keyword evidence="5 10" id="KW-0812">Transmembrane</keyword>
<dbReference type="GO" id="GO:0000329">
    <property type="term" value="C:fungal-type vacuole membrane"/>
    <property type="evidence" value="ECO:0007669"/>
    <property type="project" value="TreeGrafter"/>
</dbReference>
<evidence type="ECO:0000256" key="10">
    <source>
        <dbReference type="SAM" id="Phobius"/>
    </source>
</evidence>
<dbReference type="GO" id="GO:0005886">
    <property type="term" value="C:plasma membrane"/>
    <property type="evidence" value="ECO:0007669"/>
    <property type="project" value="TreeGrafter"/>
</dbReference>
<dbReference type="EMBL" id="JAUKTV010000010">
    <property type="protein sequence ID" value="KAK0726372.1"/>
    <property type="molecule type" value="Genomic_DNA"/>
</dbReference>
<feature type="transmembrane region" description="Helical" evidence="10">
    <location>
        <begin position="92"/>
        <end position="115"/>
    </location>
</feature>
<comment type="similarity">
    <text evidence="2 8">Belongs to the purine-cytosine permease (2.A.39) family.</text>
</comment>
<evidence type="ECO:0000313" key="11">
    <source>
        <dbReference type="EMBL" id="KAK0726372.1"/>
    </source>
</evidence>
<feature type="transmembrane region" description="Helical" evidence="10">
    <location>
        <begin position="389"/>
        <end position="409"/>
    </location>
</feature>
<evidence type="ECO:0000256" key="1">
    <source>
        <dbReference type="ARBA" id="ARBA00004141"/>
    </source>
</evidence>
<sequence>MATPDLEKQAAATTTTDVEKQAATTTTTAPDPTTKSLSSSDSHNEPSIKVPPFLVKINNTLESLSGFESRGITRVPPSERQPPSLQADAQVFLLWFGANISVNNLAVALLGPLVFQLGFVDSAWCAVVGALLGSCSTAYMSIWGPASGNRTMVVARFFMGYWPSKLPTALNIVLMVGYITLSFIIAGQMLSAVSGGGLTIVVGIVVSAVVCWVVAMFGMRVFHFYERFALIPQILVLFALIGCAGPYFDTSIQSQGDATAIAANRLSFLSLCLYVPNSWAAAASDYYVYYPENTRKRKIFCLTLFGLWTSFSLVYMIGIGLATGVAQHTSWAEANAISTGALIVAGFEPLKGFGLFCSVIVALGIIANSIPGCYSGALGFQVLGRHFKVVPRWVWTTTIITLQMVLALAGREHLFVLFQNFLALMGYWVEFMILIFVLEHVLFRRGARGFDWARWEDKRYLPVGWAALVAFLLGWVGAVLGMYQIWYTGPLAVLAGGSAGGCDVGVWIGCGFALVSFPPLRWLELRVIGR</sequence>
<reference evidence="11" key="1">
    <citation type="submission" date="2023-06" db="EMBL/GenBank/DDBJ databases">
        <title>Genome-scale phylogeny and comparative genomics of the fungal order Sordariales.</title>
        <authorList>
            <consortium name="Lawrence Berkeley National Laboratory"/>
            <person name="Hensen N."/>
            <person name="Bonometti L."/>
            <person name="Westerberg I."/>
            <person name="Brannstrom I.O."/>
            <person name="Guillou S."/>
            <person name="Cros-Aarteil S."/>
            <person name="Calhoun S."/>
            <person name="Haridas S."/>
            <person name="Kuo A."/>
            <person name="Mondo S."/>
            <person name="Pangilinan J."/>
            <person name="Riley R."/>
            <person name="Labutti K."/>
            <person name="Andreopoulos B."/>
            <person name="Lipzen A."/>
            <person name="Chen C."/>
            <person name="Yanf M."/>
            <person name="Daum C."/>
            <person name="Ng V."/>
            <person name="Clum A."/>
            <person name="Steindorff A."/>
            <person name="Ohm R."/>
            <person name="Martin F."/>
            <person name="Silar P."/>
            <person name="Natvig D."/>
            <person name="Lalanne C."/>
            <person name="Gautier V."/>
            <person name="Ament-Velasquez S.L."/>
            <person name="Kruys A."/>
            <person name="Hutchinson M.I."/>
            <person name="Powell A.J."/>
            <person name="Barry K."/>
            <person name="Miller A.N."/>
            <person name="Grigoriev I.V."/>
            <person name="Debuchy R."/>
            <person name="Gladieux P."/>
            <person name="Thoren M.H."/>
            <person name="Johannesson H."/>
        </authorList>
    </citation>
    <scope>NUCLEOTIDE SEQUENCE</scope>
    <source>
        <strain evidence="11">CBS 540.89</strain>
    </source>
</reference>
<evidence type="ECO:0000256" key="7">
    <source>
        <dbReference type="ARBA" id="ARBA00023136"/>
    </source>
</evidence>
<gene>
    <name evidence="11" type="ORF">B0T21DRAFT_293628</name>
</gene>
<keyword evidence="12" id="KW-1185">Reference proteome</keyword>
<evidence type="ECO:0000256" key="3">
    <source>
        <dbReference type="ARBA" id="ARBA00022448"/>
    </source>
</evidence>
<feature type="transmembrane region" description="Helical" evidence="10">
    <location>
        <begin position="268"/>
        <end position="288"/>
    </location>
</feature>
<feature type="transmembrane region" description="Helical" evidence="10">
    <location>
        <begin position="169"/>
        <end position="190"/>
    </location>
</feature>
<feature type="transmembrane region" description="Helical" evidence="10">
    <location>
        <begin position="229"/>
        <end position="248"/>
    </location>
</feature>
<feature type="transmembrane region" description="Helical" evidence="10">
    <location>
        <begin position="196"/>
        <end position="217"/>
    </location>
</feature>
<feature type="transmembrane region" description="Helical" evidence="10">
    <location>
        <begin position="421"/>
        <end position="442"/>
    </location>
</feature>
<dbReference type="Proteomes" id="UP001172159">
    <property type="component" value="Unassembled WGS sequence"/>
</dbReference>
<keyword evidence="3 8" id="KW-0813">Transport</keyword>
<feature type="transmembrane region" description="Helical" evidence="10">
    <location>
        <begin position="463"/>
        <end position="486"/>
    </location>
</feature>
<evidence type="ECO:0000256" key="4">
    <source>
        <dbReference type="ARBA" id="ARBA00022553"/>
    </source>
</evidence>
<dbReference type="PANTHER" id="PTHR31806">
    <property type="entry name" value="PURINE-CYTOSINE PERMEASE FCY2-RELATED"/>
    <property type="match status" value="1"/>
</dbReference>
<evidence type="ECO:0000256" key="8">
    <source>
        <dbReference type="PIRNR" id="PIRNR002744"/>
    </source>
</evidence>
<keyword evidence="7 8" id="KW-0472">Membrane</keyword>
<dbReference type="Pfam" id="PF02133">
    <property type="entry name" value="Transp_cyt_pur"/>
    <property type="match status" value="1"/>
</dbReference>
<comment type="caution">
    <text evidence="11">The sequence shown here is derived from an EMBL/GenBank/DDBJ whole genome shotgun (WGS) entry which is preliminary data.</text>
</comment>
<comment type="subcellular location">
    <subcellularLocation>
        <location evidence="1">Membrane</location>
        <topology evidence="1">Multi-pass membrane protein</topology>
    </subcellularLocation>
</comment>
<evidence type="ECO:0000256" key="2">
    <source>
        <dbReference type="ARBA" id="ARBA00008974"/>
    </source>
</evidence>
<proteinExistence type="inferred from homology"/>
<dbReference type="Gene3D" id="1.10.4160.10">
    <property type="entry name" value="Hydantoin permease"/>
    <property type="match status" value="1"/>
</dbReference>
<dbReference type="FunFam" id="1.10.4160.10:FF:000002">
    <property type="entry name" value="Purine-cytosine permease fcyB"/>
    <property type="match status" value="1"/>
</dbReference>
<evidence type="ECO:0000313" key="12">
    <source>
        <dbReference type="Proteomes" id="UP001172159"/>
    </source>
</evidence>
<dbReference type="InterPro" id="IPR001248">
    <property type="entry name" value="Pur-cyt_permease"/>
</dbReference>
<feature type="transmembrane region" description="Helical" evidence="10">
    <location>
        <begin position="121"/>
        <end position="142"/>
    </location>
</feature>
<organism evidence="11 12">
    <name type="scientific">Apiosordaria backusii</name>
    <dbReference type="NCBI Taxonomy" id="314023"/>
    <lineage>
        <taxon>Eukaryota</taxon>
        <taxon>Fungi</taxon>
        <taxon>Dikarya</taxon>
        <taxon>Ascomycota</taxon>
        <taxon>Pezizomycotina</taxon>
        <taxon>Sordariomycetes</taxon>
        <taxon>Sordariomycetidae</taxon>
        <taxon>Sordariales</taxon>
        <taxon>Lasiosphaeriaceae</taxon>
        <taxon>Apiosordaria</taxon>
    </lineage>
</organism>
<feature type="transmembrane region" description="Helical" evidence="10">
    <location>
        <begin position="353"/>
        <end position="377"/>
    </location>
</feature>